<keyword evidence="2" id="KW-1185">Reference proteome</keyword>
<evidence type="ECO:0000313" key="2">
    <source>
        <dbReference type="Proteomes" id="UP000821845"/>
    </source>
</evidence>
<protein>
    <submittedName>
        <fullName evidence="1">Uncharacterized protein</fullName>
    </submittedName>
</protein>
<gene>
    <name evidence="1" type="ORF">HPB50_025508</name>
</gene>
<proteinExistence type="predicted"/>
<reference evidence="1" key="1">
    <citation type="submission" date="2020-05" db="EMBL/GenBank/DDBJ databases">
        <title>Large-scale comparative analyses of tick genomes elucidate their genetic diversity and vector capacities.</title>
        <authorList>
            <person name="Jia N."/>
            <person name="Wang J."/>
            <person name="Shi W."/>
            <person name="Du L."/>
            <person name="Sun Y."/>
            <person name="Zhan W."/>
            <person name="Jiang J."/>
            <person name="Wang Q."/>
            <person name="Zhang B."/>
            <person name="Ji P."/>
            <person name="Sakyi L.B."/>
            <person name="Cui X."/>
            <person name="Yuan T."/>
            <person name="Jiang B."/>
            <person name="Yang W."/>
            <person name="Lam T.T.-Y."/>
            <person name="Chang Q."/>
            <person name="Ding S."/>
            <person name="Wang X."/>
            <person name="Zhu J."/>
            <person name="Ruan X."/>
            <person name="Zhao L."/>
            <person name="Wei J."/>
            <person name="Que T."/>
            <person name="Du C."/>
            <person name="Cheng J."/>
            <person name="Dai P."/>
            <person name="Han X."/>
            <person name="Huang E."/>
            <person name="Gao Y."/>
            <person name="Liu J."/>
            <person name="Shao H."/>
            <person name="Ye R."/>
            <person name="Li L."/>
            <person name="Wei W."/>
            <person name="Wang X."/>
            <person name="Wang C."/>
            <person name="Yang T."/>
            <person name="Huo Q."/>
            <person name="Li W."/>
            <person name="Guo W."/>
            <person name="Chen H."/>
            <person name="Zhou L."/>
            <person name="Ni X."/>
            <person name="Tian J."/>
            <person name="Zhou Y."/>
            <person name="Sheng Y."/>
            <person name="Liu T."/>
            <person name="Pan Y."/>
            <person name="Xia L."/>
            <person name="Li J."/>
            <person name="Zhao F."/>
            <person name="Cao W."/>
        </authorList>
    </citation>
    <scope>NUCLEOTIDE SEQUENCE</scope>
    <source>
        <strain evidence="1">Hyas-2018</strain>
    </source>
</reference>
<name>A0ACB7SVB0_HYAAI</name>
<dbReference type="EMBL" id="CM023483">
    <property type="protein sequence ID" value="KAH6937072.1"/>
    <property type="molecule type" value="Genomic_DNA"/>
</dbReference>
<organism evidence="1 2">
    <name type="scientific">Hyalomma asiaticum</name>
    <name type="common">Tick</name>
    <dbReference type="NCBI Taxonomy" id="266040"/>
    <lineage>
        <taxon>Eukaryota</taxon>
        <taxon>Metazoa</taxon>
        <taxon>Ecdysozoa</taxon>
        <taxon>Arthropoda</taxon>
        <taxon>Chelicerata</taxon>
        <taxon>Arachnida</taxon>
        <taxon>Acari</taxon>
        <taxon>Parasitiformes</taxon>
        <taxon>Ixodida</taxon>
        <taxon>Ixodoidea</taxon>
        <taxon>Ixodidae</taxon>
        <taxon>Hyalomminae</taxon>
        <taxon>Hyalomma</taxon>
    </lineage>
</organism>
<accession>A0ACB7SVB0</accession>
<evidence type="ECO:0000313" key="1">
    <source>
        <dbReference type="EMBL" id="KAH6937072.1"/>
    </source>
</evidence>
<dbReference type="Proteomes" id="UP000821845">
    <property type="component" value="Chromosome 3"/>
</dbReference>
<sequence length="135" mass="15994">MKCDDKEEEEERNKLMRAYRQEQRAYMEKKQQMLPKGSQREQKTLEALAQFQAKMAEHLSVEDDQSGDSSDDTSDRWLSHQLRFAEQGPVLARDASVVDAEEAYSIDDPRNAINERRRKRLHQDHSGDRHQKRHR</sequence>
<comment type="caution">
    <text evidence="1">The sequence shown here is derived from an EMBL/GenBank/DDBJ whole genome shotgun (WGS) entry which is preliminary data.</text>
</comment>